<evidence type="ECO:0000313" key="2">
    <source>
        <dbReference type="Proteomes" id="UP001221757"/>
    </source>
</evidence>
<keyword evidence="2" id="KW-1185">Reference proteome</keyword>
<dbReference type="Proteomes" id="UP001221757">
    <property type="component" value="Unassembled WGS sequence"/>
</dbReference>
<organism evidence="1 2">
    <name type="scientific">Mycena rosella</name>
    <name type="common">Pink bonnet</name>
    <name type="synonym">Agaricus rosellus</name>
    <dbReference type="NCBI Taxonomy" id="1033263"/>
    <lineage>
        <taxon>Eukaryota</taxon>
        <taxon>Fungi</taxon>
        <taxon>Dikarya</taxon>
        <taxon>Basidiomycota</taxon>
        <taxon>Agaricomycotina</taxon>
        <taxon>Agaricomycetes</taxon>
        <taxon>Agaricomycetidae</taxon>
        <taxon>Agaricales</taxon>
        <taxon>Marasmiineae</taxon>
        <taxon>Mycenaceae</taxon>
        <taxon>Mycena</taxon>
    </lineage>
</organism>
<dbReference type="AlphaFoldDB" id="A0AAD7DK36"/>
<evidence type="ECO:0000313" key="1">
    <source>
        <dbReference type="EMBL" id="KAJ7692067.1"/>
    </source>
</evidence>
<proteinExistence type="predicted"/>
<gene>
    <name evidence="1" type="ORF">B0H17DRAFT_1200649</name>
</gene>
<accession>A0AAD7DK36</accession>
<comment type="caution">
    <text evidence="1">The sequence shown here is derived from an EMBL/GenBank/DDBJ whole genome shotgun (WGS) entry which is preliminary data.</text>
</comment>
<reference evidence="1" key="1">
    <citation type="submission" date="2023-03" db="EMBL/GenBank/DDBJ databases">
        <title>Massive genome expansion in bonnet fungi (Mycena s.s.) driven by repeated elements and novel gene families across ecological guilds.</title>
        <authorList>
            <consortium name="Lawrence Berkeley National Laboratory"/>
            <person name="Harder C.B."/>
            <person name="Miyauchi S."/>
            <person name="Viragh M."/>
            <person name="Kuo A."/>
            <person name="Thoen E."/>
            <person name="Andreopoulos B."/>
            <person name="Lu D."/>
            <person name="Skrede I."/>
            <person name="Drula E."/>
            <person name="Henrissat B."/>
            <person name="Morin E."/>
            <person name="Kohler A."/>
            <person name="Barry K."/>
            <person name="LaButti K."/>
            <person name="Morin E."/>
            <person name="Salamov A."/>
            <person name="Lipzen A."/>
            <person name="Mereny Z."/>
            <person name="Hegedus B."/>
            <person name="Baldrian P."/>
            <person name="Stursova M."/>
            <person name="Weitz H."/>
            <person name="Taylor A."/>
            <person name="Grigoriev I.V."/>
            <person name="Nagy L.G."/>
            <person name="Martin F."/>
            <person name="Kauserud H."/>
        </authorList>
    </citation>
    <scope>NUCLEOTIDE SEQUENCE</scope>
    <source>
        <strain evidence="1">CBHHK067</strain>
    </source>
</reference>
<dbReference type="EMBL" id="JARKIE010000054">
    <property type="protein sequence ID" value="KAJ7692067.1"/>
    <property type="molecule type" value="Genomic_DNA"/>
</dbReference>
<protein>
    <submittedName>
        <fullName evidence="1">Uncharacterized protein</fullName>
    </submittedName>
</protein>
<name>A0AAD7DK36_MYCRO</name>
<sequence length="167" mass="18597">MKSSVIHNVSLSIQNTFPPFECIYDGLFFPISCAKAVVVPVPLDYGISEYAHIEDLRFLTWITLGHAVTSRNQHAGVTVRYSEPVVIRTKGSDNKLWLFMKTASDNDFLNTLLAAPNDGGSPVYSDVLFVKESGGRLVDLVQDDVPYVVQTFRSWWNVWGPECVAGL</sequence>